<name>U2WA70_9PROT</name>
<dbReference type="GO" id="GO:0008173">
    <property type="term" value="F:RNA methyltransferase activity"/>
    <property type="evidence" value="ECO:0007669"/>
    <property type="project" value="InterPro"/>
</dbReference>
<accession>U2WA70</accession>
<evidence type="ECO:0000256" key="3">
    <source>
        <dbReference type="ARBA" id="ARBA00022679"/>
    </source>
</evidence>
<dbReference type="eggNOG" id="COG0566">
    <property type="taxonomic scope" value="Bacteria"/>
</dbReference>
<keyword evidence="3" id="KW-0808">Transferase</keyword>
<dbReference type="GO" id="GO:0002128">
    <property type="term" value="P:tRNA nucleoside ribose methylation"/>
    <property type="evidence" value="ECO:0007669"/>
    <property type="project" value="TreeGrafter"/>
</dbReference>
<gene>
    <name evidence="7" type="ORF">RS24_01482</name>
</gene>
<dbReference type="STRING" id="1397666.RS24_01482"/>
<comment type="similarity">
    <text evidence="1">Belongs to the class IV-like SAM-binding methyltransferase superfamily. RNA methyltransferase TrmH family.</text>
</comment>
<dbReference type="SUPFAM" id="SSF75217">
    <property type="entry name" value="alpha/beta knot"/>
    <property type="match status" value="1"/>
</dbReference>
<comment type="caution">
    <text evidence="7">The sequence shown here is derived from an EMBL/GenBank/DDBJ whole genome shotgun (WGS) entry which is preliminary data.</text>
</comment>
<keyword evidence="4" id="KW-0949">S-adenosyl-L-methionine</keyword>
<dbReference type="InterPro" id="IPR029028">
    <property type="entry name" value="Alpha/beta_knot_MTases"/>
</dbReference>
<dbReference type="GO" id="GO:0005829">
    <property type="term" value="C:cytosol"/>
    <property type="evidence" value="ECO:0007669"/>
    <property type="project" value="TreeGrafter"/>
</dbReference>
<evidence type="ECO:0000256" key="4">
    <source>
        <dbReference type="ARBA" id="ARBA00022691"/>
    </source>
</evidence>
<keyword evidence="2" id="KW-0489">Methyltransferase</keyword>
<feature type="domain" description="tRNA/rRNA methyltransferase SpoU type" evidence="6">
    <location>
        <begin position="8"/>
        <end position="138"/>
    </location>
</feature>
<dbReference type="OrthoDB" id="4578643at2"/>
<evidence type="ECO:0000256" key="1">
    <source>
        <dbReference type="ARBA" id="ARBA00007228"/>
    </source>
</evidence>
<evidence type="ECO:0000313" key="7">
    <source>
        <dbReference type="EMBL" id="ERL46484.1"/>
    </source>
</evidence>
<proteinExistence type="inferred from homology"/>
<reference evidence="7 8" key="1">
    <citation type="journal article" date="2014" name="FEMS Microbiol. Ecol.">
        <title>Genomic differentiation among two strains of the PS1 clade isolated from geographically separated marine habitats.</title>
        <authorList>
            <person name="Jimenez-Infante F."/>
            <person name="Ngugi D.K."/>
            <person name="Alam I."/>
            <person name="Rashid M."/>
            <person name="Baalawi W."/>
            <person name="Kamau A.A."/>
            <person name="Bajic V.B."/>
            <person name="Stingl U."/>
        </authorList>
    </citation>
    <scope>NUCLEOTIDE SEQUENCE [LARGE SCALE GENOMIC DNA]</scope>
    <source>
        <strain evidence="7 8">RS24</strain>
    </source>
</reference>
<feature type="region of interest" description="Disordered" evidence="5">
    <location>
        <begin position="149"/>
        <end position="169"/>
    </location>
</feature>
<keyword evidence="8" id="KW-1185">Reference proteome</keyword>
<dbReference type="InterPro" id="IPR004384">
    <property type="entry name" value="RNA_MeTrfase_TrmJ/LasT"/>
</dbReference>
<dbReference type="CDD" id="cd18098">
    <property type="entry name" value="SpoU-like"/>
    <property type="match status" value="1"/>
</dbReference>
<dbReference type="GO" id="GO:0003723">
    <property type="term" value="F:RNA binding"/>
    <property type="evidence" value="ECO:0007669"/>
    <property type="project" value="InterPro"/>
</dbReference>
<dbReference type="PANTHER" id="PTHR42786:SF6">
    <property type="entry name" value="TRNA_RRNA METHYLTRANSFERASE SPOU TYPE DOMAIN-CONTAINING PROTEIN"/>
    <property type="match status" value="1"/>
</dbReference>
<dbReference type="PANTHER" id="PTHR42786">
    <property type="entry name" value="TRNA/RRNA METHYLTRANSFERASE"/>
    <property type="match status" value="1"/>
</dbReference>
<dbReference type="InterPro" id="IPR029026">
    <property type="entry name" value="tRNA_m1G_MTases_N"/>
</dbReference>
<dbReference type="Proteomes" id="UP000016762">
    <property type="component" value="Unassembled WGS sequence"/>
</dbReference>
<evidence type="ECO:0000259" key="6">
    <source>
        <dbReference type="Pfam" id="PF00588"/>
    </source>
</evidence>
<protein>
    <recommendedName>
        <fullName evidence="6">tRNA/rRNA methyltransferase SpoU type domain-containing protein</fullName>
    </recommendedName>
</protein>
<organism evidence="7 8">
    <name type="scientific">Candidatus Micropelagius thuwalensis</name>
    <dbReference type="NCBI Taxonomy" id="1397666"/>
    <lineage>
        <taxon>Bacteria</taxon>
        <taxon>Pseudomonadati</taxon>
        <taxon>Pseudomonadota</taxon>
        <taxon>Alphaproteobacteria</taxon>
        <taxon>PS1 clade</taxon>
        <taxon>Candidatus Micropelagius</taxon>
    </lineage>
</organism>
<evidence type="ECO:0000256" key="5">
    <source>
        <dbReference type="SAM" id="MobiDB-lite"/>
    </source>
</evidence>
<dbReference type="AlphaFoldDB" id="U2WA70"/>
<dbReference type="InterPro" id="IPR001537">
    <property type="entry name" value="SpoU_MeTrfase"/>
</dbReference>
<dbReference type="Gene3D" id="3.40.1280.10">
    <property type="match status" value="1"/>
</dbReference>
<feature type="compositionally biased region" description="Basic residues" evidence="5">
    <location>
        <begin position="158"/>
        <end position="169"/>
    </location>
</feature>
<sequence length="169" mass="18919">MRGYFGIGVEGISKPMNMGSLIRSGHAFGASFAFTVDANYKVREARSDTSKTPKNIPWYDWDNLEDMILPRHCQLVGVELVDEAIDLPSFTHPRCAAYVLGPERGTLSEAMLDKCDHIIRVPTHFCLNVQIAGAVVMYDRMQSFGKFEDRPVMPGGNPRRKRKAISPSE</sequence>
<evidence type="ECO:0000313" key="8">
    <source>
        <dbReference type="Proteomes" id="UP000016762"/>
    </source>
</evidence>
<dbReference type="EMBL" id="AWXE01000004">
    <property type="protein sequence ID" value="ERL46484.1"/>
    <property type="molecule type" value="Genomic_DNA"/>
</dbReference>
<dbReference type="RefSeq" id="WP_021777462.1">
    <property type="nucleotide sequence ID" value="NZ_AWXE01000004.1"/>
</dbReference>
<evidence type="ECO:0000256" key="2">
    <source>
        <dbReference type="ARBA" id="ARBA00022603"/>
    </source>
</evidence>
<dbReference type="Pfam" id="PF00588">
    <property type="entry name" value="SpoU_methylase"/>
    <property type="match status" value="1"/>
</dbReference>